<accession>A0A4Y1MTV7</accession>
<feature type="region of interest" description="Disordered" evidence="1">
    <location>
        <begin position="1"/>
        <end position="64"/>
    </location>
</feature>
<sequence length="64" mass="7195">MLRVPCRLRRAPRPPRRRSGRPGLDAPAGHAVGYAFRPLSGPMHRPMADRKAKARKALERIGTR</sequence>
<feature type="compositionally biased region" description="Basic residues" evidence="1">
    <location>
        <begin position="1"/>
        <end position="20"/>
    </location>
</feature>
<dbReference type="EMBL" id="CP025189">
    <property type="protein sequence ID" value="AWV21465.1"/>
    <property type="molecule type" value="Genomic_DNA"/>
</dbReference>
<name>A0A4Y1MTV7_9PROT</name>
<feature type="compositionally biased region" description="Basic and acidic residues" evidence="1">
    <location>
        <begin position="46"/>
        <end position="64"/>
    </location>
</feature>
<reference evidence="2" key="1">
    <citation type="submission" date="2017-12" db="EMBL/GenBank/DDBJ databases">
        <authorList>
            <person name="Martens C."/>
            <person name="Dahlstrom E."/>
            <person name="Barbian K."/>
            <person name="Sykora L."/>
            <person name="Ricklefs S."/>
            <person name="Bruno D."/>
            <person name="Anzick I."/>
            <person name="Myles I."/>
            <person name="Datta S.K."/>
        </authorList>
    </citation>
    <scope>NUCLEOTIDE SEQUENCE</scope>
    <source>
        <strain evidence="2">AD2</strain>
    </source>
</reference>
<protein>
    <submittedName>
        <fullName evidence="2">Uncharacterized protein</fullName>
    </submittedName>
</protein>
<proteinExistence type="predicted"/>
<evidence type="ECO:0000256" key="1">
    <source>
        <dbReference type="SAM" id="MobiDB-lite"/>
    </source>
</evidence>
<dbReference type="AlphaFoldDB" id="A0A4Y1MTV7"/>
<organism evidence="2">
    <name type="scientific">Roseomonas mucosa</name>
    <dbReference type="NCBI Taxonomy" id="207340"/>
    <lineage>
        <taxon>Bacteria</taxon>
        <taxon>Pseudomonadati</taxon>
        <taxon>Pseudomonadota</taxon>
        <taxon>Alphaproteobacteria</taxon>
        <taxon>Acetobacterales</taxon>
        <taxon>Roseomonadaceae</taxon>
        <taxon>Roseomonas</taxon>
    </lineage>
</organism>
<evidence type="ECO:0000313" key="2">
    <source>
        <dbReference type="EMBL" id="AWV21465.1"/>
    </source>
</evidence>
<gene>
    <name evidence="2" type="ORF">RADP37_04201</name>
</gene>